<keyword evidence="3" id="KW-1185">Reference proteome</keyword>
<comment type="caution">
    <text evidence="2">The sequence shown here is derived from an EMBL/GenBank/DDBJ whole genome shotgun (WGS) entry which is preliminary data.</text>
</comment>
<gene>
    <name evidence="2" type="ORF">SteCoe_3519</name>
</gene>
<feature type="coiled-coil region" evidence="1">
    <location>
        <begin position="123"/>
        <end position="180"/>
    </location>
</feature>
<dbReference type="EMBL" id="MPUH01000041">
    <property type="protein sequence ID" value="OMJ93539.1"/>
    <property type="molecule type" value="Genomic_DNA"/>
</dbReference>
<dbReference type="Proteomes" id="UP000187209">
    <property type="component" value="Unassembled WGS sequence"/>
</dbReference>
<evidence type="ECO:0000313" key="2">
    <source>
        <dbReference type="EMBL" id="OMJ93539.1"/>
    </source>
</evidence>
<proteinExistence type="predicted"/>
<accession>A0A1R2CX00</accession>
<feature type="coiled-coil region" evidence="1">
    <location>
        <begin position="241"/>
        <end position="268"/>
    </location>
</feature>
<sequence length="328" mass="38458">MFCGSTRNLIISEMTTMLKQIESENSYFEKERNELKSIYHNRPTEERNIVKDILIMHTDFDGGVNKLKDIVEELVTIPSEKTVTTDKAQDLASQIVVMQSSLVRKNDILQKCLVQKIHYQTLKDEAKVNINEATRDKDQMKFKRIEISNYEHHDIFVKKIKFLKSEIERFKGLITNLKSNNYDEEYALNEEESAVMMLNDKQAFMKLQQVVDESMRIEEEIGRINTKIMGKAAYGKDRILIDQKKMRIGELKIKLRNLNEEDARFNEDGREDECTKKIRILDGIIGWKKETVKNKIGMQDLRNKSMLKEIEASLNRIKLYSSQSGEYR</sequence>
<name>A0A1R2CX00_9CILI</name>
<evidence type="ECO:0000256" key="1">
    <source>
        <dbReference type="SAM" id="Coils"/>
    </source>
</evidence>
<dbReference type="AlphaFoldDB" id="A0A1R2CX00"/>
<keyword evidence="1" id="KW-0175">Coiled coil</keyword>
<reference evidence="2 3" key="1">
    <citation type="submission" date="2016-11" db="EMBL/GenBank/DDBJ databases">
        <title>The macronuclear genome of Stentor coeruleus: a giant cell with tiny introns.</title>
        <authorList>
            <person name="Slabodnick M."/>
            <person name="Ruby J.G."/>
            <person name="Reiff S.B."/>
            <person name="Swart E.C."/>
            <person name="Gosai S."/>
            <person name="Prabakaran S."/>
            <person name="Witkowska E."/>
            <person name="Larue G.E."/>
            <person name="Fisher S."/>
            <person name="Freeman R.M."/>
            <person name="Gunawardena J."/>
            <person name="Chu W."/>
            <person name="Stover N.A."/>
            <person name="Gregory B.D."/>
            <person name="Nowacki M."/>
            <person name="Derisi J."/>
            <person name="Roy S.W."/>
            <person name="Marshall W.F."/>
            <person name="Sood P."/>
        </authorList>
    </citation>
    <scope>NUCLEOTIDE SEQUENCE [LARGE SCALE GENOMIC DNA]</scope>
    <source>
        <strain evidence="2">WM001</strain>
    </source>
</reference>
<evidence type="ECO:0000313" key="3">
    <source>
        <dbReference type="Proteomes" id="UP000187209"/>
    </source>
</evidence>
<protein>
    <submittedName>
        <fullName evidence="2">Uncharacterized protein</fullName>
    </submittedName>
</protein>
<organism evidence="2 3">
    <name type="scientific">Stentor coeruleus</name>
    <dbReference type="NCBI Taxonomy" id="5963"/>
    <lineage>
        <taxon>Eukaryota</taxon>
        <taxon>Sar</taxon>
        <taxon>Alveolata</taxon>
        <taxon>Ciliophora</taxon>
        <taxon>Postciliodesmatophora</taxon>
        <taxon>Heterotrichea</taxon>
        <taxon>Heterotrichida</taxon>
        <taxon>Stentoridae</taxon>
        <taxon>Stentor</taxon>
    </lineage>
</organism>